<evidence type="ECO:0000313" key="1">
    <source>
        <dbReference type="EMBL" id="RGT86046.1"/>
    </source>
</evidence>
<name>A0A3E4KIQ6_PHOVU</name>
<protein>
    <submittedName>
        <fullName evidence="1">Uncharacterized protein</fullName>
    </submittedName>
</protein>
<organism evidence="1 2">
    <name type="scientific">Phocaeicola vulgatus</name>
    <name type="common">Bacteroides vulgatus</name>
    <dbReference type="NCBI Taxonomy" id="821"/>
    <lineage>
        <taxon>Bacteria</taxon>
        <taxon>Pseudomonadati</taxon>
        <taxon>Bacteroidota</taxon>
        <taxon>Bacteroidia</taxon>
        <taxon>Bacteroidales</taxon>
        <taxon>Bacteroidaceae</taxon>
        <taxon>Phocaeicola</taxon>
    </lineage>
</organism>
<proteinExistence type="predicted"/>
<dbReference type="Proteomes" id="UP000283833">
    <property type="component" value="Unassembled WGS sequence"/>
</dbReference>
<gene>
    <name evidence="1" type="ORF">DWX04_21890</name>
</gene>
<dbReference type="EMBL" id="QRXI01000057">
    <property type="protein sequence ID" value="RGT86046.1"/>
    <property type="molecule type" value="Genomic_DNA"/>
</dbReference>
<dbReference type="AlphaFoldDB" id="A0A3E4KIQ6"/>
<reference evidence="1 2" key="1">
    <citation type="submission" date="2018-08" db="EMBL/GenBank/DDBJ databases">
        <title>A genome reference for cultivated species of the human gut microbiota.</title>
        <authorList>
            <person name="Zou Y."/>
            <person name="Xue W."/>
            <person name="Luo G."/>
        </authorList>
    </citation>
    <scope>NUCLEOTIDE SEQUENCE [LARGE SCALE GENOMIC DNA]</scope>
    <source>
        <strain evidence="1 2">AF18-14</strain>
    </source>
</reference>
<sequence>MVTVGDMNELMSAFGMKADSITVSDRVVGNSLLIAGRIQNGLFPEVVLERIASFGGICKVSVGEGVVIDMDKEIAEKTVGILSCLEKRNIELDIEEVGKRKINLYYGG</sequence>
<accession>A0A3E4KIQ6</accession>
<evidence type="ECO:0000313" key="2">
    <source>
        <dbReference type="Proteomes" id="UP000283833"/>
    </source>
</evidence>
<comment type="caution">
    <text evidence="1">The sequence shown here is derived from an EMBL/GenBank/DDBJ whole genome shotgun (WGS) entry which is preliminary data.</text>
</comment>